<proteinExistence type="predicted"/>
<dbReference type="PANTHER" id="PTHR31511">
    <property type="entry name" value="PROTEIN CBG23764"/>
    <property type="match status" value="1"/>
</dbReference>
<dbReference type="KEGG" id="tpal:117646980"/>
<dbReference type="PANTHER" id="PTHR31511:SF12">
    <property type="entry name" value="RHO TERMINATION FACTOR N-TERMINAL DOMAIN-CONTAINING PROTEIN"/>
    <property type="match status" value="1"/>
</dbReference>
<dbReference type="GeneID" id="117646980"/>
<organism evidence="2">
    <name type="scientific">Thrips palmi</name>
    <name type="common">Melon thrips</name>
    <dbReference type="NCBI Taxonomy" id="161013"/>
    <lineage>
        <taxon>Eukaryota</taxon>
        <taxon>Metazoa</taxon>
        <taxon>Ecdysozoa</taxon>
        <taxon>Arthropoda</taxon>
        <taxon>Hexapoda</taxon>
        <taxon>Insecta</taxon>
        <taxon>Pterygota</taxon>
        <taxon>Neoptera</taxon>
        <taxon>Paraneoptera</taxon>
        <taxon>Thysanoptera</taxon>
        <taxon>Terebrantia</taxon>
        <taxon>Thripoidea</taxon>
        <taxon>Thripidae</taxon>
        <taxon>Thrips</taxon>
    </lineage>
</organism>
<dbReference type="OrthoDB" id="6627884at2759"/>
<gene>
    <name evidence="2" type="primary">LOC117646980</name>
</gene>
<dbReference type="InParanoid" id="A0A6P8YW20"/>
<dbReference type="Proteomes" id="UP000515158">
    <property type="component" value="Unplaced"/>
</dbReference>
<dbReference type="RefSeq" id="XP_034244313.1">
    <property type="nucleotide sequence ID" value="XM_034388422.1"/>
</dbReference>
<evidence type="ECO:0000313" key="1">
    <source>
        <dbReference type="Proteomes" id="UP000515158"/>
    </source>
</evidence>
<protein>
    <submittedName>
        <fullName evidence="2">Uncharacterized protein LOC117646980</fullName>
    </submittedName>
</protein>
<reference evidence="2" key="1">
    <citation type="submission" date="2025-08" db="UniProtKB">
        <authorList>
            <consortium name="RefSeq"/>
        </authorList>
    </citation>
    <scope>IDENTIFICATION</scope>
    <source>
        <tissue evidence="2">Total insect</tissue>
    </source>
</reference>
<evidence type="ECO:0000313" key="2">
    <source>
        <dbReference type="RefSeq" id="XP_034244313.1"/>
    </source>
</evidence>
<name>A0A6P8YW20_THRPL</name>
<keyword evidence="1" id="KW-1185">Reference proteome</keyword>
<dbReference type="AlphaFoldDB" id="A0A6P8YW20"/>
<accession>A0A6P8YW20</accession>
<sequence length="214" mass="24722">MAILSCVNSYDKAQVEGSKLLFERVDKIELRVAKYSPLKGSSFLPLPKWLRLPCKGLINIQNYADNRCFLWSCLAGVSLPKIHPERVSHYKSRQKELNMKNIKYPVKVKDVDKFEKQNKGISVSVFGLEEDDTIVPLRVTPKLKTRHINLLLLQDGDDYHYVLIKNISRFLSHLTTRKKRLFWCENCLPVTCLCFLQNGWRTTRSVTCCSGSDK</sequence>